<dbReference type="PANTHER" id="PTHR34047">
    <property type="entry name" value="NUCLEAR INTRON MATURASE 1, MITOCHONDRIAL-RELATED"/>
    <property type="match status" value="1"/>
</dbReference>
<dbReference type="InterPro" id="IPR051083">
    <property type="entry name" value="GrpII_Intron_Splice-Mob/Def"/>
</dbReference>
<keyword evidence="3" id="KW-0548">Nucleotidyltransferase</keyword>
<organism evidence="11 12">
    <name type="scientific">Alloprevotella rava</name>
    <dbReference type="NCBI Taxonomy" id="671218"/>
    <lineage>
        <taxon>Bacteria</taxon>
        <taxon>Pseudomonadati</taxon>
        <taxon>Bacteroidota</taxon>
        <taxon>Bacteroidia</taxon>
        <taxon>Bacteroidales</taxon>
        <taxon>Prevotellaceae</taxon>
        <taxon>Alloprevotella</taxon>
    </lineage>
</organism>
<accession>A0A7W5UIB7</accession>
<dbReference type="InterPro" id="IPR043502">
    <property type="entry name" value="DNA/RNA_pol_sf"/>
</dbReference>
<evidence type="ECO:0000256" key="5">
    <source>
        <dbReference type="ARBA" id="ARBA00022842"/>
    </source>
</evidence>
<gene>
    <name evidence="11" type="ORF">FHS60_000389</name>
</gene>
<feature type="domain" description="Reverse transcriptase" evidence="10">
    <location>
        <begin position="47"/>
        <end position="273"/>
    </location>
</feature>
<dbReference type="GO" id="GO:0046872">
    <property type="term" value="F:metal ion binding"/>
    <property type="evidence" value="ECO:0007669"/>
    <property type="project" value="UniProtKB-KW"/>
</dbReference>
<keyword evidence="4" id="KW-0479">Metal-binding</keyword>
<evidence type="ECO:0000256" key="7">
    <source>
        <dbReference type="ARBA" id="ARBA00023118"/>
    </source>
</evidence>
<comment type="similarity">
    <text evidence="8">Belongs to the bacterial reverse transcriptase family.</text>
</comment>
<keyword evidence="2" id="KW-0808">Transferase</keyword>
<evidence type="ECO:0000256" key="4">
    <source>
        <dbReference type="ARBA" id="ARBA00022723"/>
    </source>
</evidence>
<proteinExistence type="inferred from homology"/>
<evidence type="ECO:0000256" key="8">
    <source>
        <dbReference type="ARBA" id="ARBA00034120"/>
    </source>
</evidence>
<dbReference type="EMBL" id="JACICA010000001">
    <property type="protein sequence ID" value="MBB3701947.1"/>
    <property type="molecule type" value="Genomic_DNA"/>
</dbReference>
<dbReference type="PROSITE" id="PS50878">
    <property type="entry name" value="RT_POL"/>
    <property type="match status" value="1"/>
</dbReference>
<reference evidence="11 12" key="1">
    <citation type="submission" date="2020-08" db="EMBL/GenBank/DDBJ databases">
        <title>Genomic Encyclopedia of Type Strains, Phase IV (KMG-IV): sequencing the most valuable type-strain genomes for metagenomic binning, comparative biology and taxonomic classification.</title>
        <authorList>
            <person name="Goeker M."/>
        </authorList>
    </citation>
    <scope>NUCLEOTIDE SEQUENCE [LARGE SCALE GENOMIC DNA]</scope>
    <source>
        <strain evidence="11 12">DSM 22548</strain>
    </source>
</reference>
<evidence type="ECO:0000259" key="10">
    <source>
        <dbReference type="PROSITE" id="PS50878"/>
    </source>
</evidence>
<dbReference type="GO" id="GO:0003723">
    <property type="term" value="F:RNA binding"/>
    <property type="evidence" value="ECO:0007669"/>
    <property type="project" value="InterPro"/>
</dbReference>
<evidence type="ECO:0000313" key="11">
    <source>
        <dbReference type="EMBL" id="MBB3701947.1"/>
    </source>
</evidence>
<dbReference type="GO" id="GO:0051607">
    <property type="term" value="P:defense response to virus"/>
    <property type="evidence" value="ECO:0007669"/>
    <property type="project" value="UniProtKB-KW"/>
</dbReference>
<evidence type="ECO:0000313" key="12">
    <source>
        <dbReference type="Proteomes" id="UP000541425"/>
    </source>
</evidence>
<dbReference type="PRINTS" id="PR00866">
    <property type="entry name" value="RNADNAPOLMS"/>
</dbReference>
<keyword evidence="5" id="KW-0460">Magnesium</keyword>
<comment type="catalytic activity">
    <reaction evidence="9">
        <text>DNA(n) + a 2'-deoxyribonucleoside 5'-triphosphate = DNA(n+1) + diphosphate</text>
        <dbReference type="Rhea" id="RHEA:22508"/>
        <dbReference type="Rhea" id="RHEA-COMP:17339"/>
        <dbReference type="Rhea" id="RHEA-COMP:17340"/>
        <dbReference type="ChEBI" id="CHEBI:33019"/>
        <dbReference type="ChEBI" id="CHEBI:61560"/>
        <dbReference type="ChEBI" id="CHEBI:173112"/>
        <dbReference type="EC" id="2.7.7.49"/>
    </reaction>
</comment>
<dbReference type="InterPro" id="IPR000123">
    <property type="entry name" value="Reverse_transcriptase_msDNA"/>
</dbReference>
<evidence type="ECO:0000256" key="6">
    <source>
        <dbReference type="ARBA" id="ARBA00022918"/>
    </source>
</evidence>
<keyword evidence="7" id="KW-0051">Antiviral defense</keyword>
<evidence type="ECO:0000256" key="3">
    <source>
        <dbReference type="ARBA" id="ARBA00022695"/>
    </source>
</evidence>
<comment type="caution">
    <text evidence="11">The sequence shown here is derived from an EMBL/GenBank/DDBJ whole genome shotgun (WGS) entry which is preliminary data.</text>
</comment>
<dbReference type="Proteomes" id="UP000541425">
    <property type="component" value="Unassembled WGS sequence"/>
</dbReference>
<dbReference type="SUPFAM" id="SSF56672">
    <property type="entry name" value="DNA/RNA polymerases"/>
    <property type="match status" value="1"/>
</dbReference>
<dbReference type="CDD" id="cd03487">
    <property type="entry name" value="RT_Bac_retron_II"/>
    <property type="match status" value="1"/>
</dbReference>
<dbReference type="PANTHER" id="PTHR34047:SF7">
    <property type="entry name" value="RNA-DIRECTED DNA POLYMERASE"/>
    <property type="match status" value="1"/>
</dbReference>
<evidence type="ECO:0000256" key="9">
    <source>
        <dbReference type="ARBA" id="ARBA00048173"/>
    </source>
</evidence>
<evidence type="ECO:0000256" key="1">
    <source>
        <dbReference type="ARBA" id="ARBA00012493"/>
    </source>
</evidence>
<dbReference type="InterPro" id="IPR000477">
    <property type="entry name" value="RT_dom"/>
</dbReference>
<protein>
    <recommendedName>
        <fullName evidence="1">RNA-directed DNA polymerase</fullName>
        <ecNumber evidence="1">2.7.7.49</ecNumber>
    </recommendedName>
</protein>
<sequence length="499" mass="57870">MDKNSISKATQQLETKEDLLRLLNQIKQDEMTEYGMSDKFYPFTMKHLNYYCNPNNSFHRYKQFKIKKKSGGFRLITAPRNQSFMLLLRYVNEVFKAVYTPSDYAMGFTEGRSVVTNANKHKGHNYVFNTDLKDFFPSIHQARVWKRLQLKPLLFKQSIANILAGLCSMKEKTEDGNIKFVLPQGAPTSPIITNMICDNLDRRLAGLAKRFSVVYSRYADDITFSSMHNVYQTSGEFRKELKRIIESQGFTMNEAKTRLQKFGSRQEVTGIIVSDKLNVSQKYVRDIRNILYIWHKYGYDTAFNKFFPKYKEAKGHVKKGNPDMVNVLDGKLMYLKMVKGEDDSVYKRLRSQFDALCNSLHDDTKTTLQGITYVETLPVLEFEKKNNTTITIVTTKPKEFYTEHTSQEATEDTQKSISENFIPHRYVSFKLGGRMQKASVNKSLKKEDEDRKELLSISNCRDAKGKLFWLVHRSDKVTVSPAQPVDIDELNDDLDKLLN</sequence>
<dbReference type="EC" id="2.7.7.49" evidence="1"/>
<dbReference type="Pfam" id="PF00078">
    <property type="entry name" value="RVT_1"/>
    <property type="match status" value="1"/>
</dbReference>
<evidence type="ECO:0000256" key="2">
    <source>
        <dbReference type="ARBA" id="ARBA00022679"/>
    </source>
</evidence>
<dbReference type="GO" id="GO:0003964">
    <property type="term" value="F:RNA-directed DNA polymerase activity"/>
    <property type="evidence" value="ECO:0007669"/>
    <property type="project" value="UniProtKB-KW"/>
</dbReference>
<dbReference type="AlphaFoldDB" id="A0A7W5UIB7"/>
<dbReference type="RefSeq" id="WP_183694207.1">
    <property type="nucleotide sequence ID" value="NZ_JACICA010000001.1"/>
</dbReference>
<name>A0A7W5UIB7_9BACT</name>
<keyword evidence="6" id="KW-0695">RNA-directed DNA polymerase</keyword>